<evidence type="ECO:0000313" key="2">
    <source>
        <dbReference type="Proteomes" id="UP000023152"/>
    </source>
</evidence>
<reference evidence="1 2" key="1">
    <citation type="journal article" date="2013" name="Curr. Biol.">
        <title>The Genome of the Foraminiferan Reticulomyxa filosa.</title>
        <authorList>
            <person name="Glockner G."/>
            <person name="Hulsmann N."/>
            <person name="Schleicher M."/>
            <person name="Noegel A.A."/>
            <person name="Eichinger L."/>
            <person name="Gallinger C."/>
            <person name="Pawlowski J."/>
            <person name="Sierra R."/>
            <person name="Euteneuer U."/>
            <person name="Pillet L."/>
            <person name="Moustafa A."/>
            <person name="Platzer M."/>
            <person name="Groth M."/>
            <person name="Szafranski K."/>
            <person name="Schliwa M."/>
        </authorList>
    </citation>
    <scope>NUCLEOTIDE SEQUENCE [LARGE SCALE GENOMIC DNA]</scope>
</reference>
<feature type="non-terminal residue" evidence="1">
    <location>
        <position position="140"/>
    </location>
</feature>
<dbReference type="Proteomes" id="UP000023152">
    <property type="component" value="Unassembled WGS sequence"/>
</dbReference>
<gene>
    <name evidence="1" type="ORF">RFI_39564</name>
</gene>
<evidence type="ECO:0000313" key="1">
    <source>
        <dbReference type="EMBL" id="ETN97958.1"/>
    </source>
</evidence>
<name>X6L8Z0_RETFI</name>
<protein>
    <submittedName>
        <fullName evidence="1">Uncharacterized protein</fullName>
    </submittedName>
</protein>
<organism evidence="1 2">
    <name type="scientific">Reticulomyxa filosa</name>
    <dbReference type="NCBI Taxonomy" id="46433"/>
    <lineage>
        <taxon>Eukaryota</taxon>
        <taxon>Sar</taxon>
        <taxon>Rhizaria</taxon>
        <taxon>Retaria</taxon>
        <taxon>Foraminifera</taxon>
        <taxon>Monothalamids</taxon>
        <taxon>Reticulomyxidae</taxon>
        <taxon>Reticulomyxa</taxon>
    </lineage>
</organism>
<comment type="caution">
    <text evidence="1">The sequence shown here is derived from an EMBL/GenBank/DDBJ whole genome shotgun (WGS) entry which is preliminary data.</text>
</comment>
<dbReference type="EMBL" id="ASPP01048063">
    <property type="protein sequence ID" value="ETN97958.1"/>
    <property type="molecule type" value="Genomic_DNA"/>
</dbReference>
<dbReference type="AlphaFoldDB" id="X6L8Z0"/>
<proteinExistence type="predicted"/>
<accession>X6L8Z0</accession>
<sequence>MKLPTNIEICYHCFVPSSNIGQIQEIIKENKQNYKMMLFCNNILLSIEYDEEKKCQCYELHVSNDVKSLNVYLYLKIVKKEIKDIIKYLTITTKINFNSQLKVDNITSCWSRAMILTLNILYKFYSNFFFYQKKTNKTYN</sequence>
<keyword evidence="2" id="KW-1185">Reference proteome</keyword>